<dbReference type="AlphaFoldDB" id="A0A2N0X622"/>
<proteinExistence type="predicted"/>
<dbReference type="Proteomes" id="UP000233249">
    <property type="component" value="Unassembled WGS sequence"/>
</dbReference>
<name>A0A2N0X622_9CORY</name>
<organism evidence="1 2">
    <name type="scientific">Corynebacterium mastitidis</name>
    <dbReference type="NCBI Taxonomy" id="161890"/>
    <lineage>
        <taxon>Bacteria</taxon>
        <taxon>Bacillati</taxon>
        <taxon>Actinomycetota</taxon>
        <taxon>Actinomycetes</taxon>
        <taxon>Mycobacteriales</taxon>
        <taxon>Corynebacteriaceae</taxon>
        <taxon>Corynebacterium</taxon>
    </lineage>
</organism>
<evidence type="ECO:0000313" key="2">
    <source>
        <dbReference type="Proteomes" id="UP000233249"/>
    </source>
</evidence>
<evidence type="ECO:0000313" key="1">
    <source>
        <dbReference type="EMBL" id="PKF68140.1"/>
    </source>
</evidence>
<comment type="caution">
    <text evidence="1">The sequence shown here is derived from an EMBL/GenBank/DDBJ whole genome shotgun (WGS) entry which is preliminary data.</text>
</comment>
<sequence length="78" mass="8894">MNRFLINLDELDRLKRKHRLTCVADIARYTGMGRSTWSRAMRTRRPTPDVLDALASMGARPGRVLVLDEGKRGRGNRA</sequence>
<dbReference type="EMBL" id="PJAF01000026">
    <property type="protein sequence ID" value="PKF68140.1"/>
    <property type="molecule type" value="Genomic_DNA"/>
</dbReference>
<gene>
    <name evidence="1" type="ORF">CXB45_08635</name>
</gene>
<protein>
    <submittedName>
        <fullName evidence="1">Transcriptional regulator</fullName>
    </submittedName>
</protein>
<accession>A0A2N0X622</accession>
<reference evidence="1 2" key="1">
    <citation type="submission" date="2017-12" db="EMBL/GenBank/DDBJ databases">
        <title>Corynebacterium mastitidis 16-1433 Genome.</title>
        <authorList>
            <person name="Gulvik C.A."/>
        </authorList>
    </citation>
    <scope>NUCLEOTIDE SEQUENCE [LARGE SCALE GENOMIC DNA]</scope>
    <source>
        <strain evidence="1 2">16-1433</strain>
    </source>
</reference>